<protein>
    <submittedName>
        <fullName evidence="1">Uncharacterized protein</fullName>
    </submittedName>
</protein>
<keyword evidence="2" id="KW-1185">Reference proteome</keyword>
<evidence type="ECO:0000313" key="2">
    <source>
        <dbReference type="Proteomes" id="UP000343317"/>
    </source>
</evidence>
<name>A0A5E4WHP5_9BURK</name>
<dbReference type="EMBL" id="CABPSM010000009">
    <property type="protein sequence ID" value="VVE23114.1"/>
    <property type="molecule type" value="Genomic_DNA"/>
</dbReference>
<accession>A0A5E4WHP5</accession>
<reference evidence="1 2" key="1">
    <citation type="submission" date="2019-08" db="EMBL/GenBank/DDBJ databases">
        <authorList>
            <person name="Peeters C."/>
        </authorList>
    </citation>
    <scope>NUCLEOTIDE SEQUENCE [LARGE SCALE GENOMIC DNA]</scope>
    <source>
        <strain evidence="1 2">LMG 31112</strain>
    </source>
</reference>
<proteinExistence type="predicted"/>
<dbReference type="Proteomes" id="UP000343317">
    <property type="component" value="Unassembled WGS sequence"/>
</dbReference>
<organism evidence="1 2">
    <name type="scientific">Pandoraea horticolens</name>
    <dbReference type="NCBI Taxonomy" id="2508298"/>
    <lineage>
        <taxon>Bacteria</taxon>
        <taxon>Pseudomonadati</taxon>
        <taxon>Pseudomonadota</taxon>
        <taxon>Betaproteobacteria</taxon>
        <taxon>Burkholderiales</taxon>
        <taxon>Burkholderiaceae</taxon>
        <taxon>Pandoraea</taxon>
    </lineage>
</organism>
<evidence type="ECO:0000313" key="1">
    <source>
        <dbReference type="EMBL" id="VVE23114.1"/>
    </source>
</evidence>
<gene>
    <name evidence="1" type="ORF">PHO31112_03237</name>
</gene>
<sequence>MSPSAATISEFAYRADEIREQIAKALKVQLKAQLQTSELPAEVNALLAKEDGDLATRDFLTMAIKSGTGALKSDTGTTLFNQWMRSFERAEASCKAAPRRVRTVPYTKATARTSRDGSFDPKK</sequence>
<dbReference type="AlphaFoldDB" id="A0A5E4WHP5"/>
<dbReference type="RefSeq" id="WP_150621396.1">
    <property type="nucleotide sequence ID" value="NZ_CABPSM010000009.1"/>
</dbReference>